<name>A0AAV2GBJ8_9ROSI</name>
<accession>A0AAV2GBJ8</accession>
<dbReference type="AlphaFoldDB" id="A0AAV2GBJ8"/>
<reference evidence="1 2" key="1">
    <citation type="submission" date="2024-04" db="EMBL/GenBank/DDBJ databases">
        <authorList>
            <person name="Fracassetti M."/>
        </authorList>
    </citation>
    <scope>NUCLEOTIDE SEQUENCE [LARGE SCALE GENOMIC DNA]</scope>
</reference>
<evidence type="ECO:0000313" key="2">
    <source>
        <dbReference type="Proteomes" id="UP001497516"/>
    </source>
</evidence>
<sequence>MEWRNGEAATAEEKEDLEATAATTARVYTRKKAEMQNTRNTIYLRLHLGVVDLSPLRCSPSISAIWPPSSSTESTTPTDDIKRELMVIDDGRRGGGLLEEKKRVREDSG</sequence>
<organism evidence="1 2">
    <name type="scientific">Linum trigynum</name>
    <dbReference type="NCBI Taxonomy" id="586398"/>
    <lineage>
        <taxon>Eukaryota</taxon>
        <taxon>Viridiplantae</taxon>
        <taxon>Streptophyta</taxon>
        <taxon>Embryophyta</taxon>
        <taxon>Tracheophyta</taxon>
        <taxon>Spermatophyta</taxon>
        <taxon>Magnoliopsida</taxon>
        <taxon>eudicotyledons</taxon>
        <taxon>Gunneridae</taxon>
        <taxon>Pentapetalae</taxon>
        <taxon>rosids</taxon>
        <taxon>fabids</taxon>
        <taxon>Malpighiales</taxon>
        <taxon>Linaceae</taxon>
        <taxon>Linum</taxon>
    </lineage>
</organism>
<dbReference type="Proteomes" id="UP001497516">
    <property type="component" value="Chromosome 8"/>
</dbReference>
<keyword evidence="2" id="KW-1185">Reference proteome</keyword>
<dbReference type="EMBL" id="OZ034821">
    <property type="protein sequence ID" value="CAL1407544.1"/>
    <property type="molecule type" value="Genomic_DNA"/>
</dbReference>
<gene>
    <name evidence="1" type="ORF">LTRI10_LOCUS47205</name>
</gene>
<evidence type="ECO:0000313" key="1">
    <source>
        <dbReference type="EMBL" id="CAL1407544.1"/>
    </source>
</evidence>
<proteinExistence type="predicted"/>
<protein>
    <submittedName>
        <fullName evidence="1">Uncharacterized protein</fullName>
    </submittedName>
</protein>